<dbReference type="EMBL" id="CAJFDH010000002">
    <property type="protein sequence ID" value="CAD5213162.1"/>
    <property type="molecule type" value="Genomic_DNA"/>
</dbReference>
<keyword evidence="1" id="KW-0245">EGF-like domain</keyword>
<comment type="caution">
    <text evidence="4">The sequence shown here is derived from an EMBL/GenBank/DDBJ whole genome shotgun (WGS) entry which is preliminary data.</text>
</comment>
<evidence type="ECO:0000256" key="1">
    <source>
        <dbReference type="PROSITE-ProRule" id="PRU00076"/>
    </source>
</evidence>
<dbReference type="Proteomes" id="UP000614601">
    <property type="component" value="Unassembled WGS sequence"/>
</dbReference>
<evidence type="ECO:0000259" key="3">
    <source>
        <dbReference type="PROSITE" id="PS50026"/>
    </source>
</evidence>
<organism evidence="4 5">
    <name type="scientific">Bursaphelenchus okinawaensis</name>
    <dbReference type="NCBI Taxonomy" id="465554"/>
    <lineage>
        <taxon>Eukaryota</taxon>
        <taxon>Metazoa</taxon>
        <taxon>Ecdysozoa</taxon>
        <taxon>Nematoda</taxon>
        <taxon>Chromadorea</taxon>
        <taxon>Rhabditida</taxon>
        <taxon>Tylenchina</taxon>
        <taxon>Tylenchomorpha</taxon>
        <taxon>Aphelenchoidea</taxon>
        <taxon>Aphelenchoididae</taxon>
        <taxon>Bursaphelenchus</taxon>
    </lineage>
</organism>
<dbReference type="Gene3D" id="2.10.25.10">
    <property type="entry name" value="Laminin"/>
    <property type="match status" value="1"/>
</dbReference>
<name>A0A811KCV5_9BILA</name>
<dbReference type="OrthoDB" id="5811477at2759"/>
<keyword evidence="5" id="KW-1185">Reference proteome</keyword>
<dbReference type="EMBL" id="CAJFCW020000002">
    <property type="protein sequence ID" value="CAG9099405.1"/>
    <property type="molecule type" value="Genomic_DNA"/>
</dbReference>
<dbReference type="SUPFAM" id="SSF57196">
    <property type="entry name" value="EGF/Laminin"/>
    <property type="match status" value="1"/>
</dbReference>
<feature type="transmembrane region" description="Helical" evidence="2">
    <location>
        <begin position="69"/>
        <end position="91"/>
    </location>
</feature>
<feature type="domain" description="EGF-like" evidence="3">
    <location>
        <begin position="2"/>
        <end position="47"/>
    </location>
</feature>
<gene>
    <name evidence="4" type="ORF">BOKJ2_LOCUS4963</name>
</gene>
<dbReference type="Proteomes" id="UP000783686">
    <property type="component" value="Unassembled WGS sequence"/>
</dbReference>
<dbReference type="InterPro" id="IPR000742">
    <property type="entry name" value="EGF"/>
</dbReference>
<evidence type="ECO:0000313" key="5">
    <source>
        <dbReference type="Proteomes" id="UP000614601"/>
    </source>
</evidence>
<keyword evidence="2" id="KW-1133">Transmembrane helix</keyword>
<comment type="caution">
    <text evidence="1">Lacks conserved residue(s) required for the propagation of feature annotation.</text>
</comment>
<keyword evidence="1" id="KW-1015">Disulfide bond</keyword>
<sequence length="124" mass="14076">MSTFACPPPFDEYYCHNGGRCLADPTSEGGFTPFCQCQANFSGPRCQNTFNPNIYGFATVGVDNSVRQYTFMLLIMLLFLVIFMGFIWYLYRTRQIEDNETVTFVNSRPLCSDGSIQTLSVWTA</sequence>
<proteinExistence type="predicted"/>
<reference evidence="4" key="1">
    <citation type="submission" date="2020-09" db="EMBL/GenBank/DDBJ databases">
        <authorList>
            <person name="Kikuchi T."/>
        </authorList>
    </citation>
    <scope>NUCLEOTIDE SEQUENCE</scope>
    <source>
        <strain evidence="4">SH1</strain>
    </source>
</reference>
<dbReference type="AlphaFoldDB" id="A0A811KCV5"/>
<dbReference type="PROSITE" id="PS00022">
    <property type="entry name" value="EGF_1"/>
    <property type="match status" value="1"/>
</dbReference>
<protein>
    <recommendedName>
        <fullName evidence="3">EGF-like domain-containing protein</fullName>
    </recommendedName>
</protein>
<keyword evidence="2" id="KW-0472">Membrane</keyword>
<feature type="disulfide bond" evidence="1">
    <location>
        <begin position="37"/>
        <end position="46"/>
    </location>
</feature>
<keyword evidence="2" id="KW-0812">Transmembrane</keyword>
<accession>A0A811KCV5</accession>
<evidence type="ECO:0000313" key="4">
    <source>
        <dbReference type="EMBL" id="CAD5213162.1"/>
    </source>
</evidence>
<dbReference type="PROSITE" id="PS50026">
    <property type="entry name" value="EGF_3"/>
    <property type="match status" value="1"/>
</dbReference>
<evidence type="ECO:0000256" key="2">
    <source>
        <dbReference type="SAM" id="Phobius"/>
    </source>
</evidence>